<keyword evidence="6 9" id="KW-0769">Symport</keyword>
<dbReference type="GO" id="GO:0005283">
    <property type="term" value="F:amino acid:sodium symporter activity"/>
    <property type="evidence" value="ECO:0007669"/>
    <property type="project" value="InterPro"/>
</dbReference>
<name>A0A1L7D1N0_9CORY</name>
<feature type="transmembrane region" description="Helical" evidence="9">
    <location>
        <begin position="368"/>
        <end position="387"/>
    </location>
</feature>
<comment type="similarity">
    <text evidence="2 9">Belongs to the alanine or glycine:cation symporter (AGCS) (TC 2.A.25) family.</text>
</comment>
<dbReference type="Proteomes" id="UP000185491">
    <property type="component" value="Chromosome"/>
</dbReference>
<feature type="transmembrane region" description="Helical" evidence="9">
    <location>
        <begin position="12"/>
        <end position="35"/>
    </location>
</feature>
<feature type="transmembrane region" description="Helical" evidence="9">
    <location>
        <begin position="302"/>
        <end position="320"/>
    </location>
</feature>
<dbReference type="Pfam" id="PF01235">
    <property type="entry name" value="Na_Ala_symp"/>
    <property type="match status" value="1"/>
</dbReference>
<evidence type="ECO:0000256" key="7">
    <source>
        <dbReference type="ARBA" id="ARBA00022989"/>
    </source>
</evidence>
<evidence type="ECO:0000256" key="9">
    <source>
        <dbReference type="RuleBase" id="RU363064"/>
    </source>
</evidence>
<keyword evidence="4 9" id="KW-1003">Cell membrane</keyword>
<protein>
    <submittedName>
        <fullName evidence="10">Sodium:alanine symporter</fullName>
    </submittedName>
</protein>
<feature type="transmembrane region" description="Helical" evidence="9">
    <location>
        <begin position="240"/>
        <end position="265"/>
    </location>
</feature>
<evidence type="ECO:0000313" key="10">
    <source>
        <dbReference type="EMBL" id="APT92039.1"/>
    </source>
</evidence>
<sequence>MTGFIDALNGIIWSPPLVFLCLAAGVYFTVATRFLQIRCIPDMIAQLRNGESSDNGVSSFQSLMISLAGRVGVGNIAGVSTAIAFGGPGAVFWMWTVALLGSSTSFIECTLAQIYKEQDVDTGEYRGGPAYYIEKAYKHTKAAPFMLGYGIVFAVSMILATSYFLPGIQANGVSAAMENAWGIDVVWSTLVLAVILAIIVIGGVKRIANFASLVVPVMAVIYIIIALIIFFANFSEIPRVFGLIFGSAFNLNSALSGMLGAAIMWGVMRGIYSNEAGQGTGPQSAAAAEVSHPAKQGFVQAFAVYIDTLFICTATAFIVISTDMYRVFEGGSEDGVVRYQGALPSDVAVGPGFVQAGMDTLFHGLGSSFVAVAIAFFAFTTVLAYYYMAETNLAYFNRWMKSRTARRGVVWALRVLIIVSVIVGGTTSPGAAWALGDIGVGATAWLNIIAILFLQVPALKALRDYESQKGVGMDPQFDPIKLGIKNADFWERRTASLRAQVK</sequence>
<dbReference type="Gene3D" id="1.20.1740.10">
    <property type="entry name" value="Amino acid/polyamine transporter I"/>
    <property type="match status" value="1"/>
</dbReference>
<evidence type="ECO:0000256" key="2">
    <source>
        <dbReference type="ARBA" id="ARBA00009261"/>
    </source>
</evidence>
<dbReference type="PANTHER" id="PTHR30330">
    <property type="entry name" value="AGSS FAMILY TRANSPORTER, SODIUM-ALANINE"/>
    <property type="match status" value="1"/>
</dbReference>
<keyword evidence="8 9" id="KW-0472">Membrane</keyword>
<gene>
    <name evidence="10" type="ORF">CPHO_03055</name>
</gene>
<evidence type="ECO:0000256" key="1">
    <source>
        <dbReference type="ARBA" id="ARBA00004651"/>
    </source>
</evidence>
<dbReference type="PANTHER" id="PTHR30330:SF7">
    <property type="entry name" value="SODIUM_PROTON-DEPENDENT ALANINE CARRIER PROTEIN YRBD-RELATED"/>
    <property type="match status" value="1"/>
</dbReference>
<dbReference type="FunFam" id="1.20.1740.10:FF:000004">
    <property type="entry name" value="Sodium:alanine symporter family protein"/>
    <property type="match status" value="1"/>
</dbReference>
<dbReference type="AlphaFoldDB" id="A0A1L7D1N0"/>
<dbReference type="OrthoDB" id="9806926at2"/>
<evidence type="ECO:0000256" key="5">
    <source>
        <dbReference type="ARBA" id="ARBA00022692"/>
    </source>
</evidence>
<evidence type="ECO:0000256" key="3">
    <source>
        <dbReference type="ARBA" id="ARBA00022448"/>
    </source>
</evidence>
<dbReference type="EMBL" id="CP009249">
    <property type="protein sequence ID" value="APT92039.1"/>
    <property type="molecule type" value="Genomic_DNA"/>
</dbReference>
<evidence type="ECO:0000256" key="6">
    <source>
        <dbReference type="ARBA" id="ARBA00022847"/>
    </source>
</evidence>
<feature type="transmembrane region" description="Helical" evidence="9">
    <location>
        <begin position="145"/>
        <end position="165"/>
    </location>
</feature>
<feature type="transmembrane region" description="Helical" evidence="9">
    <location>
        <begin position="211"/>
        <end position="234"/>
    </location>
</feature>
<keyword evidence="3 9" id="KW-0813">Transport</keyword>
<keyword evidence="7 9" id="KW-1133">Transmembrane helix</keyword>
<evidence type="ECO:0000256" key="4">
    <source>
        <dbReference type="ARBA" id="ARBA00022475"/>
    </source>
</evidence>
<comment type="subcellular location">
    <subcellularLocation>
        <location evidence="1 9">Cell membrane</location>
        <topology evidence="1 9">Multi-pass membrane protein</topology>
    </subcellularLocation>
</comment>
<proteinExistence type="inferred from homology"/>
<reference evidence="10 11" key="1">
    <citation type="submission" date="2014-08" db="EMBL/GenBank/DDBJ databases">
        <title>Complete genome sequence of Corynebacterium phocae M408/89/1(T)(=DSM 44612(T)), isolated from the common seal (Phoca vitulina).</title>
        <authorList>
            <person name="Ruckert C."/>
            <person name="Albersmeier A."/>
            <person name="Winkler A."/>
            <person name="Kalinowski J."/>
        </authorList>
    </citation>
    <scope>NUCLEOTIDE SEQUENCE [LARGE SCALE GENOMIC DNA]</scope>
    <source>
        <strain evidence="10 11">M408/89/1</strain>
    </source>
</reference>
<dbReference type="PRINTS" id="PR00175">
    <property type="entry name" value="NAALASMPORT"/>
</dbReference>
<keyword evidence="11" id="KW-1185">Reference proteome</keyword>
<accession>A0A1L7D1N0</accession>
<evidence type="ECO:0000256" key="8">
    <source>
        <dbReference type="ARBA" id="ARBA00023136"/>
    </source>
</evidence>
<evidence type="ECO:0000313" key="11">
    <source>
        <dbReference type="Proteomes" id="UP000185491"/>
    </source>
</evidence>
<organism evidence="10 11">
    <name type="scientific">Corynebacterium phocae</name>
    <dbReference type="NCBI Taxonomy" id="161895"/>
    <lineage>
        <taxon>Bacteria</taxon>
        <taxon>Bacillati</taxon>
        <taxon>Actinomycetota</taxon>
        <taxon>Actinomycetes</taxon>
        <taxon>Mycobacteriales</taxon>
        <taxon>Corynebacteriaceae</taxon>
        <taxon>Corynebacterium</taxon>
    </lineage>
</organism>
<dbReference type="RefSeq" id="WP_075733108.1">
    <property type="nucleotide sequence ID" value="NZ_CP009249.1"/>
</dbReference>
<feature type="transmembrane region" description="Helical" evidence="9">
    <location>
        <begin position="408"/>
        <end position="425"/>
    </location>
</feature>
<dbReference type="GO" id="GO:0005886">
    <property type="term" value="C:plasma membrane"/>
    <property type="evidence" value="ECO:0007669"/>
    <property type="project" value="UniProtKB-SubCell"/>
</dbReference>
<dbReference type="NCBIfam" id="TIGR00835">
    <property type="entry name" value="agcS"/>
    <property type="match status" value="1"/>
</dbReference>
<dbReference type="KEGG" id="cpho:CPHO_03055"/>
<feature type="transmembrane region" description="Helical" evidence="9">
    <location>
        <begin position="185"/>
        <end position="204"/>
    </location>
</feature>
<dbReference type="InterPro" id="IPR001463">
    <property type="entry name" value="Na/Ala_symport"/>
</dbReference>
<feature type="transmembrane region" description="Helical" evidence="9">
    <location>
        <begin position="431"/>
        <end position="454"/>
    </location>
</feature>
<keyword evidence="5 9" id="KW-0812">Transmembrane</keyword>